<accession>A0ABP9QXC2</accession>
<keyword evidence="2" id="KW-1185">Reference proteome</keyword>
<reference evidence="2" key="1">
    <citation type="journal article" date="2019" name="Int. J. Syst. Evol. Microbiol.">
        <title>The Global Catalogue of Microorganisms (GCM) 10K type strain sequencing project: providing services to taxonomists for standard genome sequencing and annotation.</title>
        <authorList>
            <consortium name="The Broad Institute Genomics Platform"/>
            <consortium name="The Broad Institute Genome Sequencing Center for Infectious Disease"/>
            <person name="Wu L."/>
            <person name="Ma J."/>
        </authorList>
    </citation>
    <scope>NUCLEOTIDE SEQUENCE [LARGE SCALE GENOMIC DNA]</scope>
    <source>
        <strain evidence="2">JCM 18054</strain>
    </source>
</reference>
<dbReference type="RefSeq" id="WP_346054854.1">
    <property type="nucleotide sequence ID" value="NZ_BAABIB010000084.1"/>
</dbReference>
<dbReference type="EMBL" id="BAABIB010000084">
    <property type="protein sequence ID" value="GAA5169095.1"/>
    <property type="molecule type" value="Genomic_DNA"/>
</dbReference>
<name>A0ABP9QXC2_9PSEU</name>
<dbReference type="Proteomes" id="UP001500192">
    <property type="component" value="Unassembled WGS sequence"/>
</dbReference>
<gene>
    <name evidence="1" type="ORF">GCM10023214_45730</name>
</gene>
<sequence length="142" mass="15864">MGTLATVDTKDHQVKHVVQGVALGVLAQDVDGVTSGKSDVEFAFNRAWRLWDRTTEFPAITGIAAGNLFWLGVRRSANRKGVYAAWDTSGPWLTPYRVIEGWDIDDCLDELADDRASASDWIDFGRLYVAEFKPEHLLHKAE</sequence>
<proteinExistence type="predicted"/>
<evidence type="ECO:0000313" key="2">
    <source>
        <dbReference type="Proteomes" id="UP001500192"/>
    </source>
</evidence>
<comment type="caution">
    <text evidence="1">The sequence shown here is derived from an EMBL/GenBank/DDBJ whole genome shotgun (WGS) entry which is preliminary data.</text>
</comment>
<protein>
    <submittedName>
        <fullName evidence="1">Uncharacterized protein</fullName>
    </submittedName>
</protein>
<evidence type="ECO:0000313" key="1">
    <source>
        <dbReference type="EMBL" id="GAA5169095.1"/>
    </source>
</evidence>
<organism evidence="1 2">
    <name type="scientific">Amycolatopsis dongchuanensis</name>
    <dbReference type="NCBI Taxonomy" id="1070866"/>
    <lineage>
        <taxon>Bacteria</taxon>
        <taxon>Bacillati</taxon>
        <taxon>Actinomycetota</taxon>
        <taxon>Actinomycetes</taxon>
        <taxon>Pseudonocardiales</taxon>
        <taxon>Pseudonocardiaceae</taxon>
        <taxon>Amycolatopsis</taxon>
    </lineage>
</organism>